<keyword evidence="2" id="KW-0812">Transmembrane</keyword>
<evidence type="ECO:0000313" key="3">
    <source>
        <dbReference type="EMBL" id="PNS16301.1"/>
    </source>
</evidence>
<comment type="caution">
    <text evidence="3">The sequence shown here is derived from an EMBL/GenBank/DDBJ whole genome shotgun (WGS) entry which is preliminary data.</text>
</comment>
<dbReference type="PANTHER" id="PTHR31836">
    <property type="match status" value="1"/>
</dbReference>
<dbReference type="SUPFAM" id="SSF50685">
    <property type="entry name" value="Barwin-like endoglucanases"/>
    <property type="match status" value="1"/>
</dbReference>
<sequence length="233" mass="25429">MQQPVMTESLSQQTASQNIQVPEWEHENGGRQGTGDAEKSTFHIQHAVRFDALSGTLASTRDKVRPRFNTIFPPDKKYLGQSRKRFLIALLVLLVILLGLVIGLAVGLGGRRRAQNLPLPSNRDIFTGDFTYYDPGLGACGVTSSSSEDIVAVSHVIFDAARTGSDPNSNPLCGRRLRASRFNEQTGSQQSVDLTVVDRCVGCVPTDIDVSISAFTKLAAEELGRVKVTWAWL</sequence>
<reference evidence="3 4" key="1">
    <citation type="submission" date="2017-06" db="EMBL/GenBank/DDBJ databases">
        <title>Draft genome sequence of a variant of Elsinoe murrayae.</title>
        <authorList>
            <person name="Cheng Q."/>
        </authorList>
    </citation>
    <scope>NUCLEOTIDE SEQUENCE [LARGE SCALE GENOMIC DNA]</scope>
    <source>
        <strain evidence="3 4">CQ-2017a</strain>
    </source>
</reference>
<keyword evidence="2" id="KW-0472">Membrane</keyword>
<dbReference type="EMBL" id="NKHZ01000058">
    <property type="protein sequence ID" value="PNS16301.1"/>
    <property type="molecule type" value="Genomic_DNA"/>
</dbReference>
<protein>
    <submittedName>
        <fullName evidence="3">Papain inhibitor</fullName>
    </submittedName>
</protein>
<name>A0A2K1QMS4_9PEZI</name>
<evidence type="ECO:0000256" key="1">
    <source>
        <dbReference type="ARBA" id="ARBA00022729"/>
    </source>
</evidence>
<dbReference type="InParanoid" id="A0A2K1QMS4"/>
<dbReference type="AlphaFoldDB" id="A0A2K1QMS4"/>
<dbReference type="CDD" id="cd22191">
    <property type="entry name" value="DPBB_RlpA_EXP_N-like"/>
    <property type="match status" value="1"/>
</dbReference>
<organism evidence="3 4">
    <name type="scientific">Sphaceloma murrayae</name>
    <dbReference type="NCBI Taxonomy" id="2082308"/>
    <lineage>
        <taxon>Eukaryota</taxon>
        <taxon>Fungi</taxon>
        <taxon>Dikarya</taxon>
        <taxon>Ascomycota</taxon>
        <taxon>Pezizomycotina</taxon>
        <taxon>Dothideomycetes</taxon>
        <taxon>Dothideomycetidae</taxon>
        <taxon>Myriangiales</taxon>
        <taxon>Elsinoaceae</taxon>
        <taxon>Sphaceloma</taxon>
    </lineage>
</organism>
<keyword evidence="4" id="KW-1185">Reference proteome</keyword>
<proteinExistence type="predicted"/>
<dbReference type="STRING" id="2082308.A0A2K1QMS4"/>
<dbReference type="OrthoDB" id="623670at2759"/>
<dbReference type="PANTHER" id="PTHR31836:SF27">
    <property type="entry name" value="RLPA-LIKE PROTEIN DOUBLE-PSI BETA-BARREL DOMAIN-CONTAINING PROTEIN"/>
    <property type="match status" value="1"/>
</dbReference>
<evidence type="ECO:0000313" key="4">
    <source>
        <dbReference type="Proteomes" id="UP000243797"/>
    </source>
</evidence>
<keyword evidence="1" id="KW-0732">Signal</keyword>
<keyword evidence="2" id="KW-1133">Transmembrane helix</keyword>
<gene>
    <name evidence="3" type="ORF">CAC42_6408</name>
</gene>
<dbReference type="InterPro" id="IPR051477">
    <property type="entry name" value="Expansin_CellWall"/>
</dbReference>
<evidence type="ECO:0000256" key="2">
    <source>
        <dbReference type="SAM" id="Phobius"/>
    </source>
</evidence>
<feature type="transmembrane region" description="Helical" evidence="2">
    <location>
        <begin position="86"/>
        <end position="108"/>
    </location>
</feature>
<accession>A0A2K1QMS4</accession>
<dbReference type="Proteomes" id="UP000243797">
    <property type="component" value="Unassembled WGS sequence"/>
</dbReference>
<dbReference type="InterPro" id="IPR036908">
    <property type="entry name" value="RlpA-like_sf"/>
</dbReference>
<dbReference type="Gene3D" id="2.40.40.10">
    <property type="entry name" value="RlpA-like domain"/>
    <property type="match status" value="1"/>
</dbReference>